<evidence type="ECO:0000313" key="3">
    <source>
        <dbReference type="Proteomes" id="UP000828390"/>
    </source>
</evidence>
<proteinExistence type="predicted"/>
<comment type="caution">
    <text evidence="2">The sequence shown here is derived from an EMBL/GenBank/DDBJ whole genome shotgun (WGS) entry which is preliminary data.</text>
</comment>
<dbReference type="Proteomes" id="UP000828390">
    <property type="component" value="Unassembled WGS sequence"/>
</dbReference>
<organism evidence="2 3">
    <name type="scientific">Dreissena polymorpha</name>
    <name type="common">Zebra mussel</name>
    <name type="synonym">Mytilus polymorpha</name>
    <dbReference type="NCBI Taxonomy" id="45954"/>
    <lineage>
        <taxon>Eukaryota</taxon>
        <taxon>Metazoa</taxon>
        <taxon>Spiralia</taxon>
        <taxon>Lophotrochozoa</taxon>
        <taxon>Mollusca</taxon>
        <taxon>Bivalvia</taxon>
        <taxon>Autobranchia</taxon>
        <taxon>Heteroconchia</taxon>
        <taxon>Euheterodonta</taxon>
        <taxon>Imparidentia</taxon>
        <taxon>Neoheterodontei</taxon>
        <taxon>Myida</taxon>
        <taxon>Dreissenoidea</taxon>
        <taxon>Dreissenidae</taxon>
        <taxon>Dreissena</taxon>
    </lineage>
</organism>
<dbReference type="AlphaFoldDB" id="A0A9D4GT68"/>
<protein>
    <submittedName>
        <fullName evidence="2">Uncharacterized protein</fullName>
    </submittedName>
</protein>
<gene>
    <name evidence="2" type="ORF">DPMN_124414</name>
</gene>
<feature type="region of interest" description="Disordered" evidence="1">
    <location>
        <begin position="50"/>
        <end position="77"/>
    </location>
</feature>
<evidence type="ECO:0000313" key="2">
    <source>
        <dbReference type="EMBL" id="KAH3822625.1"/>
    </source>
</evidence>
<reference evidence="2" key="2">
    <citation type="submission" date="2020-11" db="EMBL/GenBank/DDBJ databases">
        <authorList>
            <person name="McCartney M.A."/>
            <person name="Auch B."/>
            <person name="Kono T."/>
            <person name="Mallez S."/>
            <person name="Becker A."/>
            <person name="Gohl D.M."/>
            <person name="Silverstein K.A.T."/>
            <person name="Koren S."/>
            <person name="Bechman K.B."/>
            <person name="Herman A."/>
            <person name="Abrahante J.E."/>
            <person name="Garbe J."/>
        </authorList>
    </citation>
    <scope>NUCLEOTIDE SEQUENCE</scope>
    <source>
        <strain evidence="2">Duluth1</strain>
        <tissue evidence="2">Whole animal</tissue>
    </source>
</reference>
<feature type="compositionally biased region" description="Basic and acidic residues" evidence="1">
    <location>
        <begin position="67"/>
        <end position="77"/>
    </location>
</feature>
<sequence length="249" mass="28077">MASSNPSHSNIESIDLTLEPLVKKIKISEIPNLNSQTPNLLEENVYVTAESDNKSSNTDFEREDNADELKHNPNQDVNNENRKLAFEIETNTWRHISPEEVIYANGRRNRKLKNNWTDVLANKVSFFHPGCVLAFKCQRIKLPGSRKRTAAHLCTAKATCKGIECGVTFSFSIDKEPSENEACQVFCELSGAPFHTNDEVNRRNISGETRKQLGKVIKSATAQHIEDLIMGREEEMQVGNFTSIPTHHV</sequence>
<name>A0A9D4GT68_DREPO</name>
<dbReference type="EMBL" id="JAIWYP010000005">
    <property type="protein sequence ID" value="KAH3822625.1"/>
    <property type="molecule type" value="Genomic_DNA"/>
</dbReference>
<keyword evidence="3" id="KW-1185">Reference proteome</keyword>
<accession>A0A9D4GT68</accession>
<evidence type="ECO:0000256" key="1">
    <source>
        <dbReference type="SAM" id="MobiDB-lite"/>
    </source>
</evidence>
<reference evidence="2" key="1">
    <citation type="journal article" date="2019" name="bioRxiv">
        <title>The Genome of the Zebra Mussel, Dreissena polymorpha: A Resource for Invasive Species Research.</title>
        <authorList>
            <person name="McCartney M.A."/>
            <person name="Auch B."/>
            <person name="Kono T."/>
            <person name="Mallez S."/>
            <person name="Zhang Y."/>
            <person name="Obille A."/>
            <person name="Becker A."/>
            <person name="Abrahante J.E."/>
            <person name="Garbe J."/>
            <person name="Badalamenti J.P."/>
            <person name="Herman A."/>
            <person name="Mangelson H."/>
            <person name="Liachko I."/>
            <person name="Sullivan S."/>
            <person name="Sone E.D."/>
            <person name="Koren S."/>
            <person name="Silverstein K.A.T."/>
            <person name="Beckman K.B."/>
            <person name="Gohl D.M."/>
        </authorList>
    </citation>
    <scope>NUCLEOTIDE SEQUENCE</scope>
    <source>
        <strain evidence="2">Duluth1</strain>
        <tissue evidence="2">Whole animal</tissue>
    </source>
</reference>